<keyword evidence="6" id="KW-1185">Reference proteome</keyword>
<proteinExistence type="predicted"/>
<dbReference type="PANTHER" id="PTHR30524">
    <property type="entry name" value="MANNITOL-1-PHOSPHATE 5-DEHYDROGENASE"/>
    <property type="match status" value="1"/>
</dbReference>
<gene>
    <name evidence="5" type="ORF">J6I44_06845</name>
</gene>
<reference evidence="5 6" key="1">
    <citation type="submission" date="2021-03" db="EMBL/GenBank/DDBJ databases">
        <title>Aliifodinibius sp. nov., a new bacterium isolated from saline soil.</title>
        <authorList>
            <person name="Galisteo C."/>
            <person name="De La Haba R."/>
            <person name="Sanchez-Porro C."/>
            <person name="Ventosa A."/>
        </authorList>
    </citation>
    <scope>NUCLEOTIDE SEQUENCE [LARGE SCALE GENOMIC DNA]</scope>
    <source>
        <strain evidence="5 6">1BSP15-2V2</strain>
    </source>
</reference>
<dbReference type="InterPro" id="IPR013328">
    <property type="entry name" value="6PGD_dom2"/>
</dbReference>
<evidence type="ECO:0000259" key="4">
    <source>
        <dbReference type="Pfam" id="PF08125"/>
    </source>
</evidence>
<comment type="caution">
    <text evidence="5">The sequence shown here is derived from an EMBL/GenBank/DDBJ whole genome shotgun (WGS) entry which is preliminary data.</text>
</comment>
<dbReference type="Pfam" id="PF08125">
    <property type="entry name" value="Mannitol_dh_C"/>
    <property type="match status" value="1"/>
</dbReference>
<dbReference type="Gene3D" id="3.40.50.720">
    <property type="entry name" value="NAD(P)-binding Rossmann-like Domain"/>
    <property type="match status" value="1"/>
</dbReference>
<dbReference type="InterPro" id="IPR013118">
    <property type="entry name" value="Mannitol_DH_C"/>
</dbReference>
<evidence type="ECO:0000313" key="6">
    <source>
        <dbReference type="Proteomes" id="UP001207918"/>
    </source>
</evidence>
<dbReference type="SUPFAM" id="SSF51735">
    <property type="entry name" value="NAD(P)-binding Rossmann-fold domains"/>
    <property type="match status" value="1"/>
</dbReference>
<dbReference type="PRINTS" id="PR00084">
    <property type="entry name" value="MTLDHDRGNASE"/>
</dbReference>
<dbReference type="InterPro" id="IPR000669">
    <property type="entry name" value="Mannitol_DH"/>
</dbReference>
<dbReference type="EMBL" id="JAGGJA010000004">
    <property type="protein sequence ID" value="MCW9706565.1"/>
    <property type="molecule type" value="Genomic_DNA"/>
</dbReference>
<dbReference type="InterPro" id="IPR008927">
    <property type="entry name" value="6-PGluconate_DH-like_C_sf"/>
</dbReference>
<accession>A0ABT3PKU5</accession>
<dbReference type="PANTHER" id="PTHR30524:SF0">
    <property type="entry name" value="ALTRONATE OXIDOREDUCTASE-RELATED"/>
    <property type="match status" value="1"/>
</dbReference>
<evidence type="ECO:0000259" key="3">
    <source>
        <dbReference type="Pfam" id="PF01232"/>
    </source>
</evidence>
<organism evidence="5 6">
    <name type="scientific">Fodinibius salsisoli</name>
    <dbReference type="NCBI Taxonomy" id="2820877"/>
    <lineage>
        <taxon>Bacteria</taxon>
        <taxon>Pseudomonadati</taxon>
        <taxon>Balneolota</taxon>
        <taxon>Balneolia</taxon>
        <taxon>Balneolales</taxon>
        <taxon>Balneolaceae</taxon>
        <taxon>Fodinibius</taxon>
    </lineage>
</organism>
<sequence length="481" mass="54474">MPKPLNRTTADVNAAPASDKVLQFGEGNFLRAFVDWQIDILNEKTSFEGNINIIQPIPHGMVDVLEKQDGLYHVLLEGMKDGSPHTEKRLITSVKGGINPYENYEEYLALGENLDLEFIVSNTTEAGISFDENDTSYEEIPSSFPAKLTALLHHRFNHFDGDPDTAPVIIPCELIDRNGDKLKEFILQYAELWSTGEDFYNWVDTHCTFCNTLVDRIVPGYPKERADDLKEEIGFDDNLIVAGEYFHLWVIEGPDSLEERLPFREAGLNVRFVDDLTPYRTRKVRILNGLHTSMVPVGYLHGNRTVKDAVDDEIVGPFLQEELYQEIIPTLDFPEDELREFADDILERFYNPYIKHELSAIALNSISKYKVRVLPSLLKYHEIKGELPHRLTFALAALLCFYKGEWNGEPIPLNDSEAIIASIKEAWSAESVEETVQKILSTTSFWDQNLDDIPGLTAKTANYVSGILENGVASTIQEIDG</sequence>
<dbReference type="Gene3D" id="1.10.1040.10">
    <property type="entry name" value="N-(1-d-carboxylethyl)-l-norvaline Dehydrogenase, domain 2"/>
    <property type="match status" value="1"/>
</dbReference>
<dbReference type="InterPro" id="IPR013131">
    <property type="entry name" value="Mannitol_DH_N"/>
</dbReference>
<protein>
    <submittedName>
        <fullName evidence="5">Tagaturonate reductase</fullName>
    </submittedName>
</protein>
<evidence type="ECO:0000256" key="1">
    <source>
        <dbReference type="ARBA" id="ARBA00023002"/>
    </source>
</evidence>
<dbReference type="SUPFAM" id="SSF48179">
    <property type="entry name" value="6-phosphogluconate dehydrogenase C-terminal domain-like"/>
    <property type="match status" value="1"/>
</dbReference>
<dbReference type="RefSeq" id="WP_265765288.1">
    <property type="nucleotide sequence ID" value="NZ_JAGGJA010000004.1"/>
</dbReference>
<evidence type="ECO:0000313" key="5">
    <source>
        <dbReference type="EMBL" id="MCW9706565.1"/>
    </source>
</evidence>
<feature type="domain" description="Mannitol dehydrogenase N-terminal" evidence="3">
    <location>
        <begin position="20"/>
        <end position="261"/>
    </location>
</feature>
<keyword evidence="2" id="KW-0520">NAD</keyword>
<evidence type="ECO:0000256" key="2">
    <source>
        <dbReference type="ARBA" id="ARBA00023027"/>
    </source>
</evidence>
<dbReference type="Proteomes" id="UP001207918">
    <property type="component" value="Unassembled WGS sequence"/>
</dbReference>
<name>A0ABT3PKU5_9BACT</name>
<dbReference type="Pfam" id="PF01232">
    <property type="entry name" value="Mannitol_dh"/>
    <property type="match status" value="1"/>
</dbReference>
<feature type="domain" description="Mannitol dehydrogenase C-terminal" evidence="4">
    <location>
        <begin position="275"/>
        <end position="464"/>
    </location>
</feature>
<dbReference type="InterPro" id="IPR036291">
    <property type="entry name" value="NAD(P)-bd_dom_sf"/>
</dbReference>
<keyword evidence="1" id="KW-0560">Oxidoreductase</keyword>
<dbReference type="NCBIfam" id="NF002969">
    <property type="entry name" value="PRK03643.1"/>
    <property type="match status" value="1"/>
</dbReference>